<feature type="coiled-coil region" evidence="2">
    <location>
        <begin position="65"/>
        <end position="114"/>
    </location>
</feature>
<feature type="transmembrane region" description="Helical" evidence="3">
    <location>
        <begin position="515"/>
        <end position="534"/>
    </location>
</feature>
<dbReference type="Gene3D" id="1.20.120.20">
    <property type="entry name" value="Apolipoprotein"/>
    <property type="match status" value="1"/>
</dbReference>
<dbReference type="HOGENOM" id="CLU_002005_4_1_9"/>
<dbReference type="Gene3D" id="1.10.287.1490">
    <property type="match status" value="1"/>
</dbReference>
<feature type="transmembrane region" description="Helical" evidence="3">
    <location>
        <begin position="467"/>
        <end position="484"/>
    </location>
</feature>
<dbReference type="eggNOG" id="COG5280">
    <property type="taxonomic scope" value="Bacteria"/>
</dbReference>
<dbReference type="PANTHER" id="PTHR37813:SF1">
    <property type="entry name" value="FELS-2 PROPHAGE PROTEIN"/>
    <property type="match status" value="1"/>
</dbReference>
<dbReference type="NCBIfam" id="TIGR01760">
    <property type="entry name" value="tape_meas_TP901"/>
    <property type="match status" value="2"/>
</dbReference>
<dbReference type="AlphaFoldDB" id="C4GAR6"/>
<sequence>MSGTIKGITIQLGGDTTRLSDALSKAQKSIKGTQRSLSDVNKALKLNPGNVDLLKEKQKLLADRIQATKTKLDALKQAQEKLDAKGVDKNSQEYRKLEREIAITKTSLTALTKEAKRFGSSGAQSLKALSARMKSFGAKITSVGKSISTHVTAPIVGIGVAAGAAWKEVEEGADSVKTKTGATGEALEDMENRMRSIASSVPTDFKTAGDAIGEVNTRFGLTGQALEDLSAKYVKFAKINGEDVTQAVDSSQAAMAAFNIPAEQAGDFLDMLTKQSQDTGISVTSLSQSMTQLGPSLQEIGLSASDSATLLASLDKNGIDASTAMTGMKAVLKNAAKEGKPATKMLEELDAKMKSGASSTDKMKAATEIFGAKAGPQLAKAMMEGKLSLDAMGKSLQDYAGATEGTFDRTVKPVDRMKIAMNSLKSTGAQLFETVQTMATPIIEKLVAGMQKLNEWFQKLSPGQQEMIVKIGLIVAAIGPLVFIIGKVISLVGAVAGALPAIGAAIGVLTGPIGWIVLAISGAVAAGVLLYKNWDKIKAKAKELGENIQKKWGEIKQKTHEAWEGIKNGVQEKWNALKDHVANSPIGQVVGAAWEAAKATMTQHLSAMRQAYDEHGGGLQGAVAATMEGVKGHFMTGYDFLNNITGGKLGEMVGNARGRFDEMAASAREKMGSIRDSIGEKLSGGVQNGLARLGEFAAGAGDKMGKAKEFFRSGLDAIKGFWAGLHLEFPKIKLPHFTVSGGLDLSKFPPELPHIGIDWYDRGGIFSGPQIIGVGEKRPEFVGALDDLRKIVREESGGGEVLLQIAGLLSKLLAQNAERGRILESMLSSGPTYQVVVDGITLNDTAQMDSRITDFVAEMLRKGRMY</sequence>
<keyword evidence="2" id="KW-0175">Coiled coil</keyword>
<feature type="transmembrane region" description="Helical" evidence="3">
    <location>
        <begin position="491"/>
        <end position="509"/>
    </location>
</feature>
<gene>
    <name evidence="5" type="ORF">GCWU000342_01017</name>
</gene>
<dbReference type="eggNOG" id="COG5412">
    <property type="taxonomic scope" value="Bacteria"/>
</dbReference>
<feature type="domain" description="Phage tail tape measure protein" evidence="4">
    <location>
        <begin position="196"/>
        <end position="371"/>
    </location>
</feature>
<keyword evidence="3" id="KW-0812">Transmembrane</keyword>
<dbReference type="PANTHER" id="PTHR37813">
    <property type="entry name" value="FELS-2 PROPHAGE PROTEIN"/>
    <property type="match status" value="1"/>
</dbReference>
<dbReference type="Proteomes" id="UP000003494">
    <property type="component" value="Unassembled WGS sequence"/>
</dbReference>
<evidence type="ECO:0000256" key="3">
    <source>
        <dbReference type="SAM" id="Phobius"/>
    </source>
</evidence>
<keyword evidence="3" id="KW-1133">Transmembrane helix</keyword>
<evidence type="ECO:0000313" key="6">
    <source>
        <dbReference type="Proteomes" id="UP000003494"/>
    </source>
</evidence>
<keyword evidence="1" id="KW-1188">Viral release from host cell</keyword>
<accession>C4GAR6</accession>
<proteinExistence type="predicted"/>
<comment type="caution">
    <text evidence="5">The sequence shown here is derived from an EMBL/GenBank/DDBJ whole genome shotgun (WGS) entry which is preliminary data.</text>
</comment>
<dbReference type="Pfam" id="PF10145">
    <property type="entry name" value="PhageMin_Tail"/>
    <property type="match status" value="1"/>
</dbReference>
<evidence type="ECO:0000313" key="5">
    <source>
        <dbReference type="EMBL" id="EEP28209.1"/>
    </source>
</evidence>
<name>C4GAR6_9FIRM</name>
<organism evidence="5 6">
    <name type="scientific">Shuttleworthella satelles DSM 14600</name>
    <dbReference type="NCBI Taxonomy" id="626523"/>
    <lineage>
        <taxon>Bacteria</taxon>
        <taxon>Bacillati</taxon>
        <taxon>Bacillota</taxon>
        <taxon>Clostridia</taxon>
        <taxon>Lachnospirales</taxon>
        <taxon>Lachnospiraceae</taxon>
        <taxon>Shuttleworthella</taxon>
    </lineage>
</organism>
<protein>
    <submittedName>
        <fullName evidence="5">Phage tail tape measure protein, TP901 family</fullName>
    </submittedName>
</protein>
<dbReference type="EMBL" id="ACIP02000002">
    <property type="protein sequence ID" value="EEP28209.1"/>
    <property type="molecule type" value="Genomic_DNA"/>
</dbReference>
<evidence type="ECO:0000256" key="1">
    <source>
        <dbReference type="ARBA" id="ARBA00022612"/>
    </source>
</evidence>
<evidence type="ECO:0000259" key="4">
    <source>
        <dbReference type="Pfam" id="PF10145"/>
    </source>
</evidence>
<dbReference type="RefSeq" id="WP_006906028.1">
    <property type="nucleotide sequence ID" value="NZ_GG665866.1"/>
</dbReference>
<evidence type="ECO:0000256" key="2">
    <source>
        <dbReference type="SAM" id="Coils"/>
    </source>
</evidence>
<dbReference type="InterPro" id="IPR010090">
    <property type="entry name" value="Phage_tape_meas"/>
</dbReference>
<dbReference type="SUPFAM" id="SSF58113">
    <property type="entry name" value="Apolipoprotein A-I"/>
    <property type="match status" value="1"/>
</dbReference>
<keyword evidence="3" id="KW-0472">Membrane</keyword>
<keyword evidence="6" id="KW-1185">Reference proteome</keyword>
<reference evidence="5" key="1">
    <citation type="submission" date="2009-04" db="EMBL/GenBank/DDBJ databases">
        <authorList>
            <person name="Weinstock G."/>
            <person name="Sodergren E."/>
            <person name="Clifton S."/>
            <person name="Fulton L."/>
            <person name="Fulton B."/>
            <person name="Courtney L."/>
            <person name="Fronick C."/>
            <person name="Harrison M."/>
            <person name="Strong C."/>
            <person name="Farmer C."/>
            <person name="Delahaunty K."/>
            <person name="Markovic C."/>
            <person name="Hall O."/>
            <person name="Minx P."/>
            <person name="Tomlinson C."/>
            <person name="Mitreva M."/>
            <person name="Nelson J."/>
            <person name="Hou S."/>
            <person name="Wollam A."/>
            <person name="Pepin K.H."/>
            <person name="Johnson M."/>
            <person name="Bhonagiri V."/>
            <person name="Nash W.E."/>
            <person name="Warren W."/>
            <person name="Chinwalla A."/>
            <person name="Mardis E.R."/>
            <person name="Wilson R.K."/>
        </authorList>
    </citation>
    <scope>NUCLEOTIDE SEQUENCE [LARGE SCALE GENOMIC DNA]</scope>
    <source>
        <strain evidence="5">DSM 14600</strain>
    </source>
</reference>
<dbReference type="STRING" id="626523.GCWU000342_01017"/>